<sequence length="100" mass="10164">MGWFRGPGGLLTGFGRSLLRRRAKASPTADAMVGAAGHVVTPIPRGGYGEVLFSVGGRPLKYAARAHTPLALGARVRVSSALSPSAIEVARLGPAADGCP</sequence>
<dbReference type="Proteomes" id="UP000271554">
    <property type="component" value="Chromosome"/>
</dbReference>
<organism evidence="1 2">
    <name type="scientific">Streptomyces hundungensis</name>
    <dbReference type="NCBI Taxonomy" id="1077946"/>
    <lineage>
        <taxon>Bacteria</taxon>
        <taxon>Bacillati</taxon>
        <taxon>Actinomycetota</taxon>
        <taxon>Actinomycetes</taxon>
        <taxon>Kitasatosporales</taxon>
        <taxon>Streptomycetaceae</taxon>
        <taxon>Streptomyces</taxon>
    </lineage>
</organism>
<protein>
    <recommendedName>
        <fullName evidence="3">NfeD-like C-terminal domain-containing protein</fullName>
    </recommendedName>
</protein>
<proteinExistence type="predicted"/>
<reference evidence="1 2" key="1">
    <citation type="submission" date="2018-10" db="EMBL/GenBank/DDBJ databases">
        <title>Relationship between Morphology and Antimicrobial Activity in Streptomyces.</title>
        <authorList>
            <person name="Kang H.J."/>
            <person name="Kim S.B."/>
        </authorList>
    </citation>
    <scope>NUCLEOTIDE SEQUENCE [LARGE SCALE GENOMIC DNA]</scope>
    <source>
        <strain evidence="1 2">BH38</strain>
    </source>
</reference>
<accession>A0A387HK06</accession>
<name>A0A387HK06_9ACTN</name>
<keyword evidence="2" id="KW-1185">Reference proteome</keyword>
<dbReference type="Gene3D" id="2.40.50.140">
    <property type="entry name" value="Nucleic acid-binding proteins"/>
    <property type="match status" value="1"/>
</dbReference>
<dbReference type="AlphaFoldDB" id="A0A387HK06"/>
<evidence type="ECO:0008006" key="3">
    <source>
        <dbReference type="Google" id="ProtNLM"/>
    </source>
</evidence>
<dbReference type="EMBL" id="CP032698">
    <property type="protein sequence ID" value="AYG80767.1"/>
    <property type="molecule type" value="Genomic_DNA"/>
</dbReference>
<gene>
    <name evidence="1" type="ORF">DWB77_02905</name>
</gene>
<dbReference type="InterPro" id="IPR012340">
    <property type="entry name" value="NA-bd_OB-fold"/>
</dbReference>
<evidence type="ECO:0000313" key="1">
    <source>
        <dbReference type="EMBL" id="AYG80767.1"/>
    </source>
</evidence>
<dbReference type="KEGG" id="shun:DWB77_02905"/>
<evidence type="ECO:0000313" key="2">
    <source>
        <dbReference type="Proteomes" id="UP000271554"/>
    </source>
</evidence>